<evidence type="ECO:0000256" key="2">
    <source>
        <dbReference type="ARBA" id="ARBA00022475"/>
    </source>
</evidence>
<reference evidence="8" key="1">
    <citation type="submission" date="2020-05" db="EMBL/GenBank/DDBJ databases">
        <authorList>
            <person name="Chiriac C."/>
            <person name="Salcher M."/>
            <person name="Ghai R."/>
            <person name="Kavagutti S V."/>
        </authorList>
    </citation>
    <scope>NUCLEOTIDE SEQUENCE</scope>
</reference>
<dbReference type="EMBL" id="CAEZXS010000055">
    <property type="protein sequence ID" value="CAB4694741.1"/>
    <property type="molecule type" value="Genomic_DNA"/>
</dbReference>
<feature type="region of interest" description="Disordered" evidence="6">
    <location>
        <begin position="1"/>
        <end position="21"/>
    </location>
</feature>
<accession>A0A6J6P5W4</accession>
<comment type="subcellular location">
    <subcellularLocation>
        <location evidence="1">Cell membrane</location>
        <topology evidence="1">Multi-pass membrane protein</topology>
    </subcellularLocation>
</comment>
<sequence>MSTASADEVSPADPPPTHDAKDRRTRVIAGVVTLVVLVIVFAGILPKFGNYAEAWDLIKDMTKEQLAVLASSVIFSIMVYVFPFQVSLPGLRYWPAFMIRQTSFTISNAVPAGGAVGLGVQYGMLAQAGFSGASATAAIGITSVFNLMITLALPVLGVLALLFVGTPTSAQVFGALAGLVAIAAMVGFFVAILHSEENARKLGNRADIWIAKVMTRFHKAAPASVTDQLVAFRDSTVEVVTARWALLTATNFLQQFAQFGVLLVSLRIVQTGQSTEIAVAAAFAAFALARLAAFIPVTPGGLGTVDAALTGLLVAFGVSNTDALAATLLWRAASWIPQVLLGVVTFLIWRARSGKMKAALAAKAEGSPSRQS</sequence>
<feature type="transmembrane region" description="Helical" evidence="7">
    <location>
        <begin position="328"/>
        <end position="349"/>
    </location>
</feature>
<dbReference type="PANTHER" id="PTHR39087:SF2">
    <property type="entry name" value="UPF0104 MEMBRANE PROTEIN MJ1595"/>
    <property type="match status" value="1"/>
</dbReference>
<evidence type="ECO:0000256" key="1">
    <source>
        <dbReference type="ARBA" id="ARBA00004651"/>
    </source>
</evidence>
<gene>
    <name evidence="8" type="ORF">UFOPK2582_00617</name>
</gene>
<evidence type="ECO:0000313" key="8">
    <source>
        <dbReference type="EMBL" id="CAB4694741.1"/>
    </source>
</evidence>
<dbReference type="GO" id="GO:0005886">
    <property type="term" value="C:plasma membrane"/>
    <property type="evidence" value="ECO:0007669"/>
    <property type="project" value="UniProtKB-SubCell"/>
</dbReference>
<proteinExistence type="predicted"/>
<feature type="transmembrane region" description="Helical" evidence="7">
    <location>
        <begin position="66"/>
        <end position="86"/>
    </location>
</feature>
<keyword evidence="2" id="KW-1003">Cell membrane</keyword>
<dbReference type="InterPro" id="IPR022791">
    <property type="entry name" value="L-PG_synthase/AglD"/>
</dbReference>
<evidence type="ECO:0000256" key="5">
    <source>
        <dbReference type="ARBA" id="ARBA00023136"/>
    </source>
</evidence>
<dbReference type="NCBIfam" id="TIGR00374">
    <property type="entry name" value="flippase-like domain"/>
    <property type="match status" value="1"/>
</dbReference>
<dbReference type="AlphaFoldDB" id="A0A6J6P5W4"/>
<dbReference type="Pfam" id="PF03706">
    <property type="entry name" value="LPG_synthase_TM"/>
    <property type="match status" value="1"/>
</dbReference>
<feature type="transmembrane region" description="Helical" evidence="7">
    <location>
        <begin position="277"/>
        <end position="297"/>
    </location>
</feature>
<dbReference type="PANTHER" id="PTHR39087">
    <property type="entry name" value="UPF0104 MEMBRANE PROTEIN MJ1595"/>
    <property type="match status" value="1"/>
</dbReference>
<organism evidence="8">
    <name type="scientific">freshwater metagenome</name>
    <dbReference type="NCBI Taxonomy" id="449393"/>
    <lineage>
        <taxon>unclassified sequences</taxon>
        <taxon>metagenomes</taxon>
        <taxon>ecological metagenomes</taxon>
    </lineage>
</organism>
<evidence type="ECO:0000256" key="7">
    <source>
        <dbReference type="SAM" id="Phobius"/>
    </source>
</evidence>
<name>A0A6J6P5W4_9ZZZZ</name>
<feature type="transmembrane region" description="Helical" evidence="7">
    <location>
        <begin position="170"/>
        <end position="193"/>
    </location>
</feature>
<keyword evidence="3 7" id="KW-0812">Transmembrane</keyword>
<evidence type="ECO:0000256" key="4">
    <source>
        <dbReference type="ARBA" id="ARBA00022989"/>
    </source>
</evidence>
<evidence type="ECO:0000256" key="3">
    <source>
        <dbReference type="ARBA" id="ARBA00022692"/>
    </source>
</evidence>
<keyword evidence="4 7" id="KW-1133">Transmembrane helix</keyword>
<feature type="transmembrane region" description="Helical" evidence="7">
    <location>
        <begin position="137"/>
        <end position="164"/>
    </location>
</feature>
<protein>
    <submittedName>
        <fullName evidence="8">Unannotated protein</fullName>
    </submittedName>
</protein>
<feature type="transmembrane region" description="Helical" evidence="7">
    <location>
        <begin position="27"/>
        <end position="45"/>
    </location>
</feature>
<keyword evidence="5 7" id="KW-0472">Membrane</keyword>
<feature type="transmembrane region" description="Helical" evidence="7">
    <location>
        <begin position="106"/>
        <end position="125"/>
    </location>
</feature>
<evidence type="ECO:0000256" key="6">
    <source>
        <dbReference type="SAM" id="MobiDB-lite"/>
    </source>
</evidence>